<organism evidence="7 8">
    <name type="scientific">Microbacter margulisiae</name>
    <dbReference type="NCBI Taxonomy" id="1350067"/>
    <lineage>
        <taxon>Bacteria</taxon>
        <taxon>Pseudomonadati</taxon>
        <taxon>Bacteroidota</taxon>
        <taxon>Bacteroidia</taxon>
        <taxon>Bacteroidales</taxon>
        <taxon>Porphyromonadaceae</taxon>
        <taxon>Microbacter</taxon>
    </lineage>
</organism>
<evidence type="ECO:0000259" key="6">
    <source>
        <dbReference type="PROSITE" id="PS50106"/>
    </source>
</evidence>
<dbReference type="InterPro" id="IPR001478">
    <property type="entry name" value="PDZ"/>
</dbReference>
<dbReference type="GO" id="GO:0007165">
    <property type="term" value="P:signal transduction"/>
    <property type="evidence" value="ECO:0007669"/>
    <property type="project" value="TreeGrafter"/>
</dbReference>
<evidence type="ECO:0000256" key="4">
    <source>
        <dbReference type="ARBA" id="ARBA00022825"/>
    </source>
</evidence>
<keyword evidence="4 5" id="KW-0720">Serine protease</keyword>
<comment type="similarity">
    <text evidence="1 5">Belongs to the peptidase S41A family.</text>
</comment>
<evidence type="ECO:0000256" key="5">
    <source>
        <dbReference type="RuleBase" id="RU004404"/>
    </source>
</evidence>
<evidence type="ECO:0000256" key="3">
    <source>
        <dbReference type="ARBA" id="ARBA00022801"/>
    </source>
</evidence>
<dbReference type="RefSeq" id="WP_183414371.1">
    <property type="nucleotide sequence ID" value="NZ_JACHYB010000002.1"/>
</dbReference>
<gene>
    <name evidence="7" type="ORF">FHX64_002828</name>
</gene>
<dbReference type="GO" id="GO:0006508">
    <property type="term" value="P:proteolysis"/>
    <property type="evidence" value="ECO:0007669"/>
    <property type="project" value="UniProtKB-KW"/>
</dbReference>
<evidence type="ECO:0000256" key="1">
    <source>
        <dbReference type="ARBA" id="ARBA00009179"/>
    </source>
</evidence>
<dbReference type="EMBL" id="JACHYB010000002">
    <property type="protein sequence ID" value="MBB3188630.1"/>
    <property type="molecule type" value="Genomic_DNA"/>
</dbReference>
<dbReference type="SMART" id="SM00245">
    <property type="entry name" value="TSPc"/>
    <property type="match status" value="1"/>
</dbReference>
<keyword evidence="2 5" id="KW-0645">Protease</keyword>
<dbReference type="Pfam" id="PF03572">
    <property type="entry name" value="Peptidase_S41"/>
    <property type="match status" value="1"/>
</dbReference>
<dbReference type="AlphaFoldDB" id="A0A7W5H3A6"/>
<name>A0A7W5H3A6_9PORP</name>
<accession>A0A7W5H3A6</accession>
<evidence type="ECO:0000313" key="8">
    <source>
        <dbReference type="Proteomes" id="UP000544222"/>
    </source>
</evidence>
<dbReference type="InterPro" id="IPR036034">
    <property type="entry name" value="PDZ_sf"/>
</dbReference>
<evidence type="ECO:0000313" key="7">
    <source>
        <dbReference type="EMBL" id="MBB3188630.1"/>
    </source>
</evidence>
<dbReference type="PANTHER" id="PTHR32060">
    <property type="entry name" value="TAIL-SPECIFIC PROTEASE"/>
    <property type="match status" value="1"/>
</dbReference>
<sequence>MKTWKKIAFPFSLAFILALGILIGNFLAMRNDIGNTLGIFRALNLDKSKISELLNLINYRYVDTVNMNAITDKAMTSIVGDLDPHSVYIPARDLQATNEQLEGKFGGIGVEFTLQNDTIMVVGVVHGGPSEKAGILPGDRIITVNDTAFVGKSISDAKAINKLRGPSGTTVTLGIKRAGRRDLLSYVITRGEIPVKSVDADYMITPQIGYIKVSKFGDTTYSEFLTALATLRNDGATEYIIDLRDNMGGFMDAAVKMVDEFLPKNELIVYAQGRAYPRTEYYSDGRGSFQTNKVVVLINEWTASAAEIFTGAIQDNDRGLIIGVRSYGKGLVQQQFEFPDKSAVRLTIARYYTPSGRCIQKPYQLGKDQAYDNDFINRYLHGEFFYKDSVKLNKQEKYKTRDGRIVYGGGGIMPDIFVPLDTTGYTPYFRRLIDHGILFQFALLYTNQHRVQLSRYTTWNKLNQYLNKQPLAQEMAMYAASKHIPKHYYYFRISHGLIKNQLKAYITRNMLGDNGFYQTLNQMDKTVEKAVDVLEK</sequence>
<dbReference type="Proteomes" id="UP000544222">
    <property type="component" value="Unassembled WGS sequence"/>
</dbReference>
<dbReference type="InterPro" id="IPR029045">
    <property type="entry name" value="ClpP/crotonase-like_dom_sf"/>
</dbReference>
<dbReference type="GO" id="GO:0030288">
    <property type="term" value="C:outer membrane-bounded periplasmic space"/>
    <property type="evidence" value="ECO:0007669"/>
    <property type="project" value="TreeGrafter"/>
</dbReference>
<dbReference type="EC" id="3.4.21.102" evidence="7"/>
<comment type="caution">
    <text evidence="7">The sequence shown here is derived from an EMBL/GenBank/DDBJ whole genome shotgun (WGS) entry which is preliminary data.</text>
</comment>
<feature type="domain" description="PDZ" evidence="6">
    <location>
        <begin position="106"/>
        <end position="164"/>
    </location>
</feature>
<dbReference type="CDD" id="cd07560">
    <property type="entry name" value="Peptidase_S41_CPP"/>
    <property type="match status" value="1"/>
</dbReference>
<dbReference type="CDD" id="cd06782">
    <property type="entry name" value="cpPDZ_CPP-like"/>
    <property type="match status" value="1"/>
</dbReference>
<dbReference type="PANTHER" id="PTHR32060:SF30">
    <property type="entry name" value="CARBOXY-TERMINAL PROCESSING PROTEASE CTPA"/>
    <property type="match status" value="1"/>
</dbReference>
<dbReference type="InterPro" id="IPR005151">
    <property type="entry name" value="Tail-specific_protease"/>
</dbReference>
<dbReference type="InterPro" id="IPR004447">
    <property type="entry name" value="Peptidase_S41A"/>
</dbReference>
<dbReference type="Gene3D" id="3.90.226.10">
    <property type="entry name" value="2-enoyl-CoA Hydratase, Chain A, domain 1"/>
    <property type="match status" value="1"/>
</dbReference>
<dbReference type="PROSITE" id="PS50106">
    <property type="entry name" value="PDZ"/>
    <property type="match status" value="1"/>
</dbReference>
<dbReference type="SUPFAM" id="SSF50156">
    <property type="entry name" value="PDZ domain-like"/>
    <property type="match status" value="1"/>
</dbReference>
<dbReference type="Pfam" id="PF13180">
    <property type="entry name" value="PDZ_2"/>
    <property type="match status" value="1"/>
</dbReference>
<dbReference type="SMART" id="SM00228">
    <property type="entry name" value="PDZ"/>
    <property type="match status" value="1"/>
</dbReference>
<dbReference type="Gene3D" id="2.30.42.10">
    <property type="match status" value="1"/>
</dbReference>
<dbReference type="NCBIfam" id="TIGR00225">
    <property type="entry name" value="prc"/>
    <property type="match status" value="1"/>
</dbReference>
<evidence type="ECO:0000256" key="2">
    <source>
        <dbReference type="ARBA" id="ARBA00022670"/>
    </source>
</evidence>
<dbReference type="SUPFAM" id="SSF52096">
    <property type="entry name" value="ClpP/crotonase"/>
    <property type="match status" value="1"/>
</dbReference>
<dbReference type="GO" id="GO:0004252">
    <property type="term" value="F:serine-type endopeptidase activity"/>
    <property type="evidence" value="ECO:0007669"/>
    <property type="project" value="UniProtKB-EC"/>
</dbReference>
<keyword evidence="8" id="KW-1185">Reference proteome</keyword>
<protein>
    <submittedName>
        <fullName evidence="7">Carboxyl-terminal processing protease</fullName>
        <ecNumber evidence="7">3.4.21.102</ecNumber>
    </submittedName>
</protein>
<reference evidence="7 8" key="1">
    <citation type="submission" date="2020-08" db="EMBL/GenBank/DDBJ databases">
        <title>Genomic Encyclopedia of Type Strains, Phase IV (KMG-IV): sequencing the most valuable type-strain genomes for metagenomic binning, comparative biology and taxonomic classification.</title>
        <authorList>
            <person name="Goeker M."/>
        </authorList>
    </citation>
    <scope>NUCLEOTIDE SEQUENCE [LARGE SCALE GENOMIC DNA]</scope>
    <source>
        <strain evidence="7 8">DSM 27471</strain>
    </source>
</reference>
<proteinExistence type="inferred from homology"/>
<dbReference type="Gene3D" id="3.30.750.44">
    <property type="match status" value="1"/>
</dbReference>
<keyword evidence="3 5" id="KW-0378">Hydrolase</keyword>